<protein>
    <submittedName>
        <fullName evidence="2">Uncharacterized protein</fullName>
    </submittedName>
</protein>
<dbReference type="Proteomes" id="UP000799291">
    <property type="component" value="Unassembled WGS sequence"/>
</dbReference>
<sequence length="111" mass="11695">MPSIGRYITSTNPSYTQGRSTMNTQVDTQAITSDIATPLGSEVGRSPPKNPGSHADSDCQTPKASPSKTQKQGPDTVSVDGAEGKQGPSHGTMNTNRNRGSEFAYPSFTSF</sequence>
<evidence type="ECO:0000256" key="1">
    <source>
        <dbReference type="SAM" id="MobiDB-lite"/>
    </source>
</evidence>
<reference evidence="2" key="1">
    <citation type="journal article" date="2020" name="Stud. Mycol.">
        <title>101 Dothideomycetes genomes: a test case for predicting lifestyles and emergence of pathogens.</title>
        <authorList>
            <person name="Haridas S."/>
            <person name="Albert R."/>
            <person name="Binder M."/>
            <person name="Bloem J."/>
            <person name="Labutti K."/>
            <person name="Salamov A."/>
            <person name="Andreopoulos B."/>
            <person name="Baker S."/>
            <person name="Barry K."/>
            <person name="Bills G."/>
            <person name="Bluhm B."/>
            <person name="Cannon C."/>
            <person name="Castanera R."/>
            <person name="Culley D."/>
            <person name="Daum C."/>
            <person name="Ezra D."/>
            <person name="Gonzalez J."/>
            <person name="Henrissat B."/>
            <person name="Kuo A."/>
            <person name="Liang C."/>
            <person name="Lipzen A."/>
            <person name="Lutzoni F."/>
            <person name="Magnuson J."/>
            <person name="Mondo S."/>
            <person name="Nolan M."/>
            <person name="Ohm R."/>
            <person name="Pangilinan J."/>
            <person name="Park H.-J."/>
            <person name="Ramirez L."/>
            <person name="Alfaro M."/>
            <person name="Sun H."/>
            <person name="Tritt A."/>
            <person name="Yoshinaga Y."/>
            <person name="Zwiers L.-H."/>
            <person name="Turgeon B."/>
            <person name="Goodwin S."/>
            <person name="Spatafora J."/>
            <person name="Crous P."/>
            <person name="Grigoriev I."/>
        </authorList>
    </citation>
    <scope>NUCLEOTIDE SEQUENCE</scope>
    <source>
        <strain evidence="2">CBS 122367</strain>
    </source>
</reference>
<feature type="compositionally biased region" description="Polar residues" evidence="1">
    <location>
        <begin position="58"/>
        <end position="75"/>
    </location>
</feature>
<dbReference type="AlphaFoldDB" id="A0A6G1ICI8"/>
<keyword evidence="3" id="KW-1185">Reference proteome</keyword>
<feature type="region of interest" description="Disordered" evidence="1">
    <location>
        <begin position="36"/>
        <end position="111"/>
    </location>
</feature>
<feature type="region of interest" description="Disordered" evidence="1">
    <location>
        <begin position="1"/>
        <end position="23"/>
    </location>
</feature>
<accession>A0A6G1ICI8</accession>
<proteinExistence type="predicted"/>
<dbReference type="EMBL" id="MU005653">
    <property type="protein sequence ID" value="KAF2675681.1"/>
    <property type="molecule type" value="Genomic_DNA"/>
</dbReference>
<feature type="compositionally biased region" description="Polar residues" evidence="1">
    <location>
        <begin position="89"/>
        <end position="98"/>
    </location>
</feature>
<name>A0A6G1ICI8_9PLEO</name>
<evidence type="ECO:0000313" key="2">
    <source>
        <dbReference type="EMBL" id="KAF2675681.1"/>
    </source>
</evidence>
<organism evidence="2 3">
    <name type="scientific">Lentithecium fluviatile CBS 122367</name>
    <dbReference type="NCBI Taxonomy" id="1168545"/>
    <lineage>
        <taxon>Eukaryota</taxon>
        <taxon>Fungi</taxon>
        <taxon>Dikarya</taxon>
        <taxon>Ascomycota</taxon>
        <taxon>Pezizomycotina</taxon>
        <taxon>Dothideomycetes</taxon>
        <taxon>Pleosporomycetidae</taxon>
        <taxon>Pleosporales</taxon>
        <taxon>Massarineae</taxon>
        <taxon>Lentitheciaceae</taxon>
        <taxon>Lentithecium</taxon>
    </lineage>
</organism>
<evidence type="ECO:0000313" key="3">
    <source>
        <dbReference type="Proteomes" id="UP000799291"/>
    </source>
</evidence>
<feature type="compositionally biased region" description="Polar residues" evidence="1">
    <location>
        <begin position="8"/>
        <end position="23"/>
    </location>
</feature>
<gene>
    <name evidence="2" type="ORF">K458DRAFT_397722</name>
</gene>